<evidence type="ECO:0000259" key="2">
    <source>
        <dbReference type="Pfam" id="PF14191"/>
    </source>
</evidence>
<proteinExistence type="predicted"/>
<reference evidence="5 6" key="1">
    <citation type="submission" date="2007-03" db="EMBL/GenBank/DDBJ databases">
        <authorList>
            <person name="Fulton L."/>
            <person name="Clifton S."/>
            <person name="Fulton B."/>
            <person name="Xu J."/>
            <person name="Minx P."/>
            <person name="Pepin K.H."/>
            <person name="Johnson M."/>
            <person name="Thiruvilangam P."/>
            <person name="Bhonagiri V."/>
            <person name="Nash W.E."/>
            <person name="Mardis E.R."/>
            <person name="Wilson R.K."/>
        </authorList>
    </citation>
    <scope>NUCLEOTIDE SEQUENCE [LARGE SCALE GENOMIC DNA]</scope>
    <source>
        <strain evidence="5 6">ATCC 29174</strain>
    </source>
</reference>
<sequence length="283" mass="32738">MSASQFAVYQLKKKPELRNLLFRTYEELAKDQIPVQMENYEQVYLGTMKLGETPEQIKKELEKKQPHNYKGHAVSTSDVLILNDEGVMTTYYVNKDTFIEISDFMKVISSESGGLTKDTVGYEIEGKDGTWEVIDYLLIEGKNYFLMEHEQYGKDVAYVVLDQNGNVLVDGTYNGFDDVVKQKILDSLHPPVQEQTEDYKPKLDNWQKYMENGEYLRSAEITEEANYNMIDGLKNNAAPKDKKNRQKESVLTKLNEKKEEVARRSGQKTMREVMGQDIEHSKK</sequence>
<dbReference type="InterPro" id="IPR025465">
    <property type="entry name" value="DUF4316"/>
</dbReference>
<evidence type="ECO:0000259" key="4">
    <source>
        <dbReference type="Pfam" id="PF18832"/>
    </source>
</evidence>
<comment type="caution">
    <text evidence="5">The sequence shown here is derived from an EMBL/GenBank/DDBJ whole genome shotgun (WGS) entry which is preliminary data.</text>
</comment>
<dbReference type="Pfam" id="PF18832">
    <property type="entry name" value="LPD18"/>
    <property type="match status" value="1"/>
</dbReference>
<evidence type="ECO:0008006" key="7">
    <source>
        <dbReference type="Google" id="ProtNLM"/>
    </source>
</evidence>
<dbReference type="HOGENOM" id="CLU_936223_0_0_9"/>
<evidence type="ECO:0000313" key="5">
    <source>
        <dbReference type="EMBL" id="EDM87091.1"/>
    </source>
</evidence>
<dbReference type="RefSeq" id="WP_005421655.1">
    <property type="nucleotide sequence ID" value="NZ_CP102265.1"/>
</dbReference>
<gene>
    <name evidence="5" type="ORF">RUMOBE_02265</name>
</gene>
<dbReference type="AlphaFoldDB" id="A5ZTD6"/>
<dbReference type="InterPro" id="IPR025923">
    <property type="entry name" value="YodL-like_dom"/>
</dbReference>
<dbReference type="Pfam" id="PF14195">
    <property type="entry name" value="DUF4316"/>
    <property type="match status" value="1"/>
</dbReference>
<dbReference type="EMBL" id="AAVO02000009">
    <property type="protein sequence ID" value="EDM87091.1"/>
    <property type="molecule type" value="Genomic_DNA"/>
</dbReference>
<dbReference type="Pfam" id="PF14191">
    <property type="entry name" value="YodL"/>
    <property type="match status" value="1"/>
</dbReference>
<reference evidence="5 6" key="2">
    <citation type="submission" date="2007-04" db="EMBL/GenBank/DDBJ databases">
        <title>Draft genome sequence of Ruminococcus obeum (ATCC 29174).</title>
        <authorList>
            <person name="Sudarsanam P."/>
            <person name="Ley R."/>
            <person name="Guruge J."/>
            <person name="Turnbaugh P.J."/>
            <person name="Mahowald M."/>
            <person name="Liep D."/>
            <person name="Gordon J."/>
        </authorList>
    </citation>
    <scope>NUCLEOTIDE SEQUENCE [LARGE SCALE GENOMIC DNA]</scope>
    <source>
        <strain evidence="5 6">ATCC 29174</strain>
    </source>
</reference>
<name>A5ZTD6_9FIRM</name>
<feature type="domain" description="Large polyvalent protein-associated" evidence="4">
    <location>
        <begin position="115"/>
        <end position="194"/>
    </location>
</feature>
<dbReference type="eggNOG" id="COG2856">
    <property type="taxonomic scope" value="Bacteria"/>
</dbReference>
<accession>A5ZTD6</accession>
<evidence type="ECO:0000259" key="3">
    <source>
        <dbReference type="Pfam" id="PF14195"/>
    </source>
</evidence>
<dbReference type="InterPro" id="IPR041258">
    <property type="entry name" value="LPD18"/>
</dbReference>
<evidence type="ECO:0000256" key="1">
    <source>
        <dbReference type="SAM" id="MobiDB-lite"/>
    </source>
</evidence>
<feature type="domain" description="DUF4316" evidence="3">
    <location>
        <begin position="214"/>
        <end position="255"/>
    </location>
</feature>
<dbReference type="GeneID" id="79802531"/>
<organism evidence="5 6">
    <name type="scientific">Blautia obeum ATCC 29174</name>
    <dbReference type="NCBI Taxonomy" id="411459"/>
    <lineage>
        <taxon>Bacteria</taxon>
        <taxon>Bacillati</taxon>
        <taxon>Bacillota</taxon>
        <taxon>Clostridia</taxon>
        <taxon>Lachnospirales</taxon>
        <taxon>Lachnospiraceae</taxon>
        <taxon>Blautia</taxon>
    </lineage>
</organism>
<dbReference type="Proteomes" id="UP000006002">
    <property type="component" value="Unassembled WGS sequence"/>
</dbReference>
<feature type="region of interest" description="Disordered" evidence="1">
    <location>
        <begin position="234"/>
        <end position="283"/>
    </location>
</feature>
<protein>
    <recommendedName>
        <fullName evidence="7">DUF4316 domain-containing protein</fullName>
    </recommendedName>
</protein>
<feature type="compositionally biased region" description="Basic and acidic residues" evidence="1">
    <location>
        <begin position="246"/>
        <end position="263"/>
    </location>
</feature>
<feature type="domain" description="YodL-like" evidence="2">
    <location>
        <begin position="6"/>
        <end position="104"/>
    </location>
</feature>
<evidence type="ECO:0000313" key="6">
    <source>
        <dbReference type="Proteomes" id="UP000006002"/>
    </source>
</evidence>